<protein>
    <recommendedName>
        <fullName evidence="3">F-box associated domain-containing protein</fullName>
    </recommendedName>
</protein>
<gene>
    <name evidence="1" type="ORF">M0R45_015120</name>
</gene>
<dbReference type="Proteomes" id="UP001457282">
    <property type="component" value="Unassembled WGS sequence"/>
</dbReference>
<sequence length="246" mass="27807">MEMVNSVGKCIQRKNVDWFDLEPLEGMVDDILSRLPVKCLLNPIGRGPRHWVAFGPEISEYKVFRFFRSKSDSVIVQPDPEEDNHDIPGSILAVDMEEHFETISLPDTLTELSFLIDFEGCLSVVAVNDIEEPVVIWILKNENESVWEKKCSAGIPYGGMMEDLHSVAARESDIFFITAHFYVILDTYDSSWGVVDFPVFEPNAHAVFPYTESLLPCSGRFAGEEEQSKRSMILVLIVRSVSSLPD</sequence>
<evidence type="ECO:0000313" key="1">
    <source>
        <dbReference type="EMBL" id="KAK9938377.1"/>
    </source>
</evidence>
<dbReference type="EMBL" id="JBEDUW010000003">
    <property type="protein sequence ID" value="KAK9938377.1"/>
    <property type="molecule type" value="Genomic_DNA"/>
</dbReference>
<reference evidence="1 2" key="1">
    <citation type="journal article" date="2023" name="G3 (Bethesda)">
        <title>A chromosome-length genome assembly and annotation of blackberry (Rubus argutus, cv. 'Hillquist').</title>
        <authorList>
            <person name="Bruna T."/>
            <person name="Aryal R."/>
            <person name="Dudchenko O."/>
            <person name="Sargent D.J."/>
            <person name="Mead D."/>
            <person name="Buti M."/>
            <person name="Cavallini A."/>
            <person name="Hytonen T."/>
            <person name="Andres J."/>
            <person name="Pham M."/>
            <person name="Weisz D."/>
            <person name="Mascagni F."/>
            <person name="Usai G."/>
            <person name="Natali L."/>
            <person name="Bassil N."/>
            <person name="Fernandez G.E."/>
            <person name="Lomsadze A."/>
            <person name="Armour M."/>
            <person name="Olukolu B."/>
            <person name="Poorten T."/>
            <person name="Britton C."/>
            <person name="Davik J."/>
            <person name="Ashrafi H."/>
            <person name="Aiden E.L."/>
            <person name="Borodovsky M."/>
            <person name="Worthington M."/>
        </authorList>
    </citation>
    <scope>NUCLEOTIDE SEQUENCE [LARGE SCALE GENOMIC DNA]</scope>
    <source>
        <strain evidence="1">PI 553951</strain>
    </source>
</reference>
<evidence type="ECO:0008006" key="3">
    <source>
        <dbReference type="Google" id="ProtNLM"/>
    </source>
</evidence>
<proteinExistence type="predicted"/>
<comment type="caution">
    <text evidence="1">The sequence shown here is derived from an EMBL/GenBank/DDBJ whole genome shotgun (WGS) entry which is preliminary data.</text>
</comment>
<accession>A0AAW1XP87</accession>
<name>A0AAW1XP87_RUBAR</name>
<dbReference type="AlphaFoldDB" id="A0AAW1XP87"/>
<evidence type="ECO:0000313" key="2">
    <source>
        <dbReference type="Proteomes" id="UP001457282"/>
    </source>
</evidence>
<keyword evidence="2" id="KW-1185">Reference proteome</keyword>
<organism evidence="1 2">
    <name type="scientific">Rubus argutus</name>
    <name type="common">Southern blackberry</name>
    <dbReference type="NCBI Taxonomy" id="59490"/>
    <lineage>
        <taxon>Eukaryota</taxon>
        <taxon>Viridiplantae</taxon>
        <taxon>Streptophyta</taxon>
        <taxon>Embryophyta</taxon>
        <taxon>Tracheophyta</taxon>
        <taxon>Spermatophyta</taxon>
        <taxon>Magnoliopsida</taxon>
        <taxon>eudicotyledons</taxon>
        <taxon>Gunneridae</taxon>
        <taxon>Pentapetalae</taxon>
        <taxon>rosids</taxon>
        <taxon>fabids</taxon>
        <taxon>Rosales</taxon>
        <taxon>Rosaceae</taxon>
        <taxon>Rosoideae</taxon>
        <taxon>Rosoideae incertae sedis</taxon>
        <taxon>Rubus</taxon>
    </lineage>
</organism>